<dbReference type="InterPro" id="IPR006578">
    <property type="entry name" value="MADF-dom"/>
</dbReference>
<dbReference type="Proteomes" id="UP000299102">
    <property type="component" value="Unassembled WGS sequence"/>
</dbReference>
<feature type="region of interest" description="Disordered" evidence="1">
    <location>
        <begin position="167"/>
        <end position="192"/>
    </location>
</feature>
<dbReference type="EMBL" id="BGZK01000579">
    <property type="protein sequence ID" value="GBP51347.1"/>
    <property type="molecule type" value="Genomic_DNA"/>
</dbReference>
<dbReference type="Pfam" id="PF10545">
    <property type="entry name" value="MADF_DNA_bdg"/>
    <property type="match status" value="1"/>
</dbReference>
<accession>A0A4C1WMJ8</accession>
<evidence type="ECO:0000313" key="3">
    <source>
        <dbReference type="EMBL" id="GBP51347.1"/>
    </source>
</evidence>
<dbReference type="PROSITE" id="PS51029">
    <property type="entry name" value="MADF"/>
    <property type="match status" value="1"/>
</dbReference>
<protein>
    <recommendedName>
        <fullName evidence="2">MADF domain-containing protein</fullName>
    </recommendedName>
</protein>
<evidence type="ECO:0000313" key="4">
    <source>
        <dbReference type="Proteomes" id="UP000299102"/>
    </source>
</evidence>
<feature type="compositionally biased region" description="Polar residues" evidence="1">
    <location>
        <begin position="178"/>
        <end position="192"/>
    </location>
</feature>
<reference evidence="3 4" key="1">
    <citation type="journal article" date="2019" name="Commun. Biol.">
        <title>The bagworm genome reveals a unique fibroin gene that provides high tensile strength.</title>
        <authorList>
            <person name="Kono N."/>
            <person name="Nakamura H."/>
            <person name="Ohtoshi R."/>
            <person name="Tomita M."/>
            <person name="Numata K."/>
            <person name="Arakawa K."/>
        </authorList>
    </citation>
    <scope>NUCLEOTIDE SEQUENCE [LARGE SCALE GENOMIC DNA]</scope>
</reference>
<comment type="caution">
    <text evidence="3">The sequence shown here is derived from an EMBL/GenBank/DDBJ whole genome shotgun (WGS) entry which is preliminary data.</text>
</comment>
<dbReference type="SMART" id="SM00595">
    <property type="entry name" value="MADF"/>
    <property type="match status" value="1"/>
</dbReference>
<dbReference type="PANTHER" id="PTHR21505">
    <property type="entry name" value="MADF DOMAIN-CONTAINING PROTEIN-RELATED"/>
    <property type="match status" value="1"/>
</dbReference>
<name>A0A4C1WMJ8_EUMVA</name>
<gene>
    <name evidence="3" type="ORF">EVAR_34133_1</name>
</gene>
<keyword evidence="4" id="KW-1185">Reference proteome</keyword>
<sequence>MVAEWPRYRFFVHTSKVVGQRWRYPSTRRPLLSLRSNAVESRRAEYLVRVKMSTAWPHSEILNFLEFYRAETIIWNPKHKNHKDKNKVSDAWNRISNNMGIPVDDLKKKKETLMTAFRTNLKKEKESMRSGAGFDDIYTPSWPFFDVMESFLKDVYECKSIINTDGGASTSLDDEDSSMSQNGNLENENPNATVNSEINIPVVRRRSRNPPELQEASNEMKRAFSSLNSVLSSKQQKIDSEDDCDLYGKLLAKRLRQFTDLEKQELMYEIDGLLLKKRQLSYRQNTGRYVVQSPSQIIISTNRPVSGRTCTSTPLFSEEQNISCRPTSSLSTYSTSSYHPQSIVSPPYFSPVLMRPQKKNFLSSVYQSSLIFPTISPTITNFARSFKQR</sequence>
<evidence type="ECO:0000259" key="2">
    <source>
        <dbReference type="PROSITE" id="PS51029"/>
    </source>
</evidence>
<feature type="domain" description="MADF" evidence="2">
    <location>
        <begin position="63"/>
        <end position="156"/>
    </location>
</feature>
<dbReference type="AlphaFoldDB" id="A0A4C1WMJ8"/>
<evidence type="ECO:0000256" key="1">
    <source>
        <dbReference type="SAM" id="MobiDB-lite"/>
    </source>
</evidence>
<proteinExistence type="predicted"/>
<organism evidence="3 4">
    <name type="scientific">Eumeta variegata</name>
    <name type="common">Bagworm moth</name>
    <name type="synonym">Eumeta japonica</name>
    <dbReference type="NCBI Taxonomy" id="151549"/>
    <lineage>
        <taxon>Eukaryota</taxon>
        <taxon>Metazoa</taxon>
        <taxon>Ecdysozoa</taxon>
        <taxon>Arthropoda</taxon>
        <taxon>Hexapoda</taxon>
        <taxon>Insecta</taxon>
        <taxon>Pterygota</taxon>
        <taxon>Neoptera</taxon>
        <taxon>Endopterygota</taxon>
        <taxon>Lepidoptera</taxon>
        <taxon>Glossata</taxon>
        <taxon>Ditrysia</taxon>
        <taxon>Tineoidea</taxon>
        <taxon>Psychidae</taxon>
        <taxon>Oiketicinae</taxon>
        <taxon>Eumeta</taxon>
    </lineage>
</organism>
<dbReference type="OrthoDB" id="6776070at2759"/>
<dbReference type="PANTHER" id="PTHR21505:SF12">
    <property type="entry name" value="MADF DOMAIN-CONTAINING PROTEIN-RELATED"/>
    <property type="match status" value="1"/>
</dbReference>